<comment type="caution">
    <text evidence="1">The sequence shown here is derived from an EMBL/GenBank/DDBJ whole genome shotgun (WGS) entry which is preliminary data.</text>
</comment>
<protein>
    <submittedName>
        <fullName evidence="1">Uncharacterized protein</fullName>
    </submittedName>
</protein>
<reference evidence="1 2" key="1">
    <citation type="submission" date="2024-11" db="EMBL/GenBank/DDBJ databases">
        <title>A near-complete genome assembly of Cinchona calisaya.</title>
        <authorList>
            <person name="Lian D.C."/>
            <person name="Zhao X.W."/>
            <person name="Wei L."/>
        </authorList>
    </citation>
    <scope>NUCLEOTIDE SEQUENCE [LARGE SCALE GENOMIC DNA]</scope>
    <source>
        <tissue evidence="1">Nenye</tissue>
    </source>
</reference>
<dbReference type="AlphaFoldDB" id="A0ABD2Y768"/>
<keyword evidence="2" id="KW-1185">Reference proteome</keyword>
<dbReference type="EMBL" id="JBJUIK010000015">
    <property type="protein sequence ID" value="KAL3502861.1"/>
    <property type="molecule type" value="Genomic_DNA"/>
</dbReference>
<proteinExistence type="predicted"/>
<organism evidence="1 2">
    <name type="scientific">Cinchona calisaya</name>
    <dbReference type="NCBI Taxonomy" id="153742"/>
    <lineage>
        <taxon>Eukaryota</taxon>
        <taxon>Viridiplantae</taxon>
        <taxon>Streptophyta</taxon>
        <taxon>Embryophyta</taxon>
        <taxon>Tracheophyta</taxon>
        <taxon>Spermatophyta</taxon>
        <taxon>Magnoliopsida</taxon>
        <taxon>eudicotyledons</taxon>
        <taxon>Gunneridae</taxon>
        <taxon>Pentapetalae</taxon>
        <taxon>asterids</taxon>
        <taxon>lamiids</taxon>
        <taxon>Gentianales</taxon>
        <taxon>Rubiaceae</taxon>
        <taxon>Cinchonoideae</taxon>
        <taxon>Cinchoneae</taxon>
        <taxon>Cinchona</taxon>
    </lineage>
</organism>
<dbReference type="Proteomes" id="UP001630127">
    <property type="component" value="Unassembled WGS sequence"/>
</dbReference>
<sequence length="109" mass="12702">MEIKEDPKNELKKKSPDKGCVLTKDEESFVKNKQNGDFKKLRRHKNKRKWFEKQLEMLIGALAMAKARKKGLVHEKPKNQALIMKKKGIKLFPWKPKGKGGSIILNYLE</sequence>
<evidence type="ECO:0000313" key="1">
    <source>
        <dbReference type="EMBL" id="KAL3502861.1"/>
    </source>
</evidence>
<name>A0ABD2Y768_9GENT</name>
<gene>
    <name evidence="1" type="ORF">ACH5RR_037310</name>
</gene>
<evidence type="ECO:0000313" key="2">
    <source>
        <dbReference type="Proteomes" id="UP001630127"/>
    </source>
</evidence>
<accession>A0ABD2Y768</accession>